<gene>
    <name evidence="1" type="ORF">C4C32_18700</name>
</gene>
<evidence type="ECO:0000313" key="1">
    <source>
        <dbReference type="EMBL" id="QTH12610.1"/>
    </source>
</evidence>
<reference evidence="1" key="2">
    <citation type="submission" date="2021-03" db="EMBL/GenBank/DDBJ databases">
        <authorList>
            <person name="Valentovich L.N."/>
            <person name="Akhremchuk A.E."/>
            <person name="Miamin V.E."/>
        </authorList>
    </citation>
    <scope>NUCLEOTIDE SEQUENCE</scope>
    <source>
        <strain evidence="1">3prime</strain>
    </source>
</reference>
<dbReference type="EMBL" id="CP072011">
    <property type="protein sequence ID" value="QTH12610.1"/>
    <property type="molecule type" value="Genomic_DNA"/>
</dbReference>
<dbReference type="AlphaFoldDB" id="A0A8B6UL33"/>
<organism evidence="1 2">
    <name type="scientific">Pseudomonas corrugata</name>
    <dbReference type="NCBI Taxonomy" id="47879"/>
    <lineage>
        <taxon>Bacteria</taxon>
        <taxon>Pseudomonadati</taxon>
        <taxon>Pseudomonadota</taxon>
        <taxon>Gammaproteobacteria</taxon>
        <taxon>Pseudomonadales</taxon>
        <taxon>Pseudomonadaceae</taxon>
        <taxon>Pseudomonas</taxon>
    </lineage>
</organism>
<name>A0A8B6UL33_9PSED</name>
<accession>A0A8B6UL33</accession>
<dbReference type="RefSeq" id="WP_208554829.1">
    <property type="nucleotide sequence ID" value="NZ_CP072011.1"/>
</dbReference>
<protein>
    <submittedName>
        <fullName evidence="1">Uncharacterized protein</fullName>
    </submittedName>
</protein>
<reference evidence="1" key="1">
    <citation type="book" date="2019" name="MICROBIAL BIOTECHNOLOGY" publisher="Unknown Publisher">
        <title>Optimization of recombineering for directed mutagenesis of bacteria Pseudomonas corrugata 3'.</title>
        <authorList>
            <person name="Buinitskaja S.V."/>
            <person name="Pilipenok N."/>
            <person name="Valentovich L.N."/>
        </authorList>
    </citation>
    <scope>NUCLEOTIDE SEQUENCE</scope>
    <source>
        <strain evidence="1">3prime</strain>
    </source>
</reference>
<dbReference type="Proteomes" id="UP000663914">
    <property type="component" value="Chromosome"/>
</dbReference>
<sequence>MTPLEKLISWHESWALRNQIVKCKSCGAEQSESDRELAFVHEPTCLNARFATNPWQALDQVREAYWIPPNTAPVDQEVKVATVMQKMETDDEIQAD</sequence>
<proteinExistence type="predicted"/>
<evidence type="ECO:0000313" key="2">
    <source>
        <dbReference type="Proteomes" id="UP000663914"/>
    </source>
</evidence>